<dbReference type="PANTHER" id="PTHR12917">
    <property type="entry name" value="ASPARTYL PROTEASE DDI-RELATED"/>
    <property type="match status" value="1"/>
</dbReference>
<evidence type="ECO:0000256" key="2">
    <source>
        <dbReference type="ARBA" id="ARBA00022670"/>
    </source>
</evidence>
<dbReference type="Pfam" id="PF13650">
    <property type="entry name" value="Asp_protease_2"/>
    <property type="match status" value="3"/>
</dbReference>
<dbReference type="PROSITE" id="PS00141">
    <property type="entry name" value="ASP_PROTEASE"/>
    <property type="match status" value="2"/>
</dbReference>
<protein>
    <recommendedName>
        <fullName evidence="7">Peptidase A2 domain-containing protein</fullName>
    </recommendedName>
</protein>
<evidence type="ECO:0000313" key="8">
    <source>
        <dbReference type="EMBL" id="GAA5496075.1"/>
    </source>
</evidence>
<keyword evidence="2" id="KW-0645">Protease</keyword>
<keyword evidence="6" id="KW-0732">Signal</keyword>
<dbReference type="PROSITE" id="PS50175">
    <property type="entry name" value="ASP_PROT_RETROV"/>
    <property type="match status" value="1"/>
</dbReference>
<dbReference type="SUPFAM" id="SSF50630">
    <property type="entry name" value="Acid proteases"/>
    <property type="match status" value="3"/>
</dbReference>
<dbReference type="InterPro" id="IPR001969">
    <property type="entry name" value="Aspartic_peptidase_AS"/>
</dbReference>
<evidence type="ECO:0000256" key="3">
    <source>
        <dbReference type="ARBA" id="ARBA00022750"/>
    </source>
</evidence>
<gene>
    <name evidence="8" type="ORF">Rhal01_02256</name>
</gene>
<proteinExistence type="inferred from homology"/>
<keyword evidence="4" id="KW-0378">Hydrolase</keyword>
<dbReference type="InterPro" id="IPR001995">
    <property type="entry name" value="Peptidase_A2_cat"/>
</dbReference>
<dbReference type="PANTHER" id="PTHR12917:SF1">
    <property type="entry name" value="AT13091P"/>
    <property type="match status" value="1"/>
</dbReference>
<evidence type="ECO:0000259" key="7">
    <source>
        <dbReference type="PROSITE" id="PS50175"/>
    </source>
</evidence>
<evidence type="ECO:0000256" key="6">
    <source>
        <dbReference type="SAM" id="SignalP"/>
    </source>
</evidence>
<reference evidence="8 9" key="1">
    <citation type="submission" date="2024-02" db="EMBL/GenBank/DDBJ databases">
        <title>Rubritalea halochordaticola NBRC 107102.</title>
        <authorList>
            <person name="Ichikawa N."/>
            <person name="Katano-Makiyama Y."/>
            <person name="Hidaka K."/>
        </authorList>
    </citation>
    <scope>NUCLEOTIDE SEQUENCE [LARGE SCALE GENOMIC DNA]</scope>
    <source>
        <strain evidence="8 9">NBRC 107102</strain>
    </source>
</reference>
<name>A0ABP9V255_9BACT</name>
<comment type="caution">
    <text evidence="8">The sequence shown here is derived from an EMBL/GenBank/DDBJ whole genome shotgun (WGS) entry which is preliminary data.</text>
</comment>
<feature type="domain" description="Peptidase A2" evidence="7">
    <location>
        <begin position="635"/>
        <end position="719"/>
    </location>
</feature>
<dbReference type="InterPro" id="IPR034122">
    <property type="entry name" value="Retropepsin-like_bacterial"/>
</dbReference>
<evidence type="ECO:0000313" key="9">
    <source>
        <dbReference type="Proteomes" id="UP001424741"/>
    </source>
</evidence>
<evidence type="ECO:0000256" key="5">
    <source>
        <dbReference type="SAM" id="Coils"/>
    </source>
</evidence>
<dbReference type="CDD" id="cd05483">
    <property type="entry name" value="retropepsin_like_bacteria"/>
    <property type="match status" value="3"/>
</dbReference>
<organism evidence="8 9">
    <name type="scientific">Rubritalea halochordaticola</name>
    <dbReference type="NCBI Taxonomy" id="714537"/>
    <lineage>
        <taxon>Bacteria</taxon>
        <taxon>Pseudomonadati</taxon>
        <taxon>Verrucomicrobiota</taxon>
        <taxon>Verrucomicrobiia</taxon>
        <taxon>Verrucomicrobiales</taxon>
        <taxon>Rubritaleaceae</taxon>
        <taxon>Rubritalea</taxon>
    </lineage>
</organism>
<evidence type="ECO:0000256" key="4">
    <source>
        <dbReference type="ARBA" id="ARBA00022801"/>
    </source>
</evidence>
<feature type="chain" id="PRO_5045589923" description="Peptidase A2 domain-containing protein" evidence="6">
    <location>
        <begin position="22"/>
        <end position="880"/>
    </location>
</feature>
<feature type="coiled-coil region" evidence="5">
    <location>
        <begin position="337"/>
        <end position="364"/>
    </location>
</feature>
<accession>A0ABP9V255</accession>
<comment type="similarity">
    <text evidence="1">Belongs to the DDI1 family.</text>
</comment>
<sequence length="880" mass="95436">MKTHKILHLSLGLALLTPALADDTPAAPPKRDQVEKGQGYHKLKLSETKGSHFLTVVGIEDRKAAYLVDSGASQEIVVTEKLAKSLGKTLENAGEVQGITGKGKLYSTSFDKINIGGAIVLKNKKVIASPIPLEKDFGTEELPFGGLLGSQFLYLSRAIVSYSENTIFIPTNKIPSSLQRQSCLSKGGWALPLHRSPQGLPFLYLNINGKDYSFLMDTGAGSDIIDAKLATELKAELRDSNHKVRGGTLGQLDKLQIARLQNVTFADNFILPQVEFLAMPRTVELSLPEGAPPYGGIIGEPFLKASGAVVDFGTGSILLSSMSQPEAIRKLIHNVSAEASDEQLDAAVKQTQELQQALKKEKSAPRTSRRFDLRGLNAESTDEDIQKALEKGGHPTTATFIKMIRKQLQSLNDNKGNAVGLSFEPGSTKEEIRETMRKAGVPVNEKQVERVFKTLQASKAAKPLELTVPEGTHKLAMTLEPSGKNYWTVKSSINGKEAILMLDTGAQSTVLDSGSLSKLGLEAGKDSLAFSRGAGGLANLNTVTTETFQLGKATANKQEFRSTNLHNNGFDALLGGDYFSQIHAVIDLSSNELYYNKNRKIELAEITQRTDLKPHPLHIAKNHITIDVLINGKPAHLLLDTGASSTIIYADAAERLGLESLEADGQVRGAGGVNQASLEVHSIGQMQIGAATVNQLPALIGDIGKVYNEKIDGILGADTLLSFKPILDYGSQQLFVPPGEYDMHLYTKTGTKLLGSDEELAKAYADGTFIGFGKIKQVELFKPGQKKPGTPDGMRALNFTYTILKVVNGDKDLLNKEVKLHYYIPEDTSLNQDLTRYISRNSTPLLIGLPDKAENRMPLKDAIWIPGSLAGEQLKRLNKN</sequence>
<dbReference type="EMBL" id="BAABRL010000006">
    <property type="protein sequence ID" value="GAA5496075.1"/>
    <property type="molecule type" value="Genomic_DNA"/>
</dbReference>
<dbReference type="Proteomes" id="UP001424741">
    <property type="component" value="Unassembled WGS sequence"/>
</dbReference>
<keyword evidence="5" id="KW-0175">Coiled coil</keyword>
<keyword evidence="3" id="KW-0064">Aspartyl protease</keyword>
<dbReference type="Pfam" id="PF13975">
    <property type="entry name" value="gag-asp_proteas"/>
    <property type="match status" value="1"/>
</dbReference>
<dbReference type="RefSeq" id="WP_346188803.1">
    <property type="nucleotide sequence ID" value="NZ_BAABRL010000006.1"/>
</dbReference>
<dbReference type="InterPro" id="IPR021109">
    <property type="entry name" value="Peptidase_aspartic_dom_sf"/>
</dbReference>
<keyword evidence="9" id="KW-1185">Reference proteome</keyword>
<evidence type="ECO:0000256" key="1">
    <source>
        <dbReference type="ARBA" id="ARBA00009136"/>
    </source>
</evidence>
<feature type="signal peptide" evidence="6">
    <location>
        <begin position="1"/>
        <end position="21"/>
    </location>
</feature>
<dbReference type="Gene3D" id="2.40.70.10">
    <property type="entry name" value="Acid Proteases"/>
    <property type="match status" value="4"/>
</dbReference>